<dbReference type="Pfam" id="PF17917">
    <property type="entry name" value="RT_RNaseH"/>
    <property type="match status" value="1"/>
</dbReference>
<evidence type="ECO:0000259" key="9">
    <source>
        <dbReference type="PROSITE" id="PS50878"/>
    </source>
</evidence>
<dbReference type="PROSITE" id="PS50994">
    <property type="entry name" value="INTEGRASE"/>
    <property type="match status" value="1"/>
</dbReference>
<dbReference type="Pfam" id="PF17921">
    <property type="entry name" value="Integrase_H2C2"/>
    <property type="match status" value="1"/>
</dbReference>
<dbReference type="EC" id="2.7.7.49" evidence="1"/>
<dbReference type="PANTHER" id="PTHR37984:SF5">
    <property type="entry name" value="PROTEIN NYNRIN-LIKE"/>
    <property type="match status" value="1"/>
</dbReference>
<accession>A0AAE1H814</accession>
<evidence type="ECO:0000256" key="4">
    <source>
        <dbReference type="ARBA" id="ARBA00022722"/>
    </source>
</evidence>
<dbReference type="GO" id="GO:0015074">
    <property type="term" value="P:DNA integration"/>
    <property type="evidence" value="ECO:0007669"/>
    <property type="project" value="InterPro"/>
</dbReference>
<dbReference type="Pfam" id="PF00078">
    <property type="entry name" value="RVT_1"/>
    <property type="match status" value="1"/>
</dbReference>
<dbReference type="GO" id="GO:0016787">
    <property type="term" value="F:hydrolase activity"/>
    <property type="evidence" value="ECO:0007669"/>
    <property type="project" value="UniProtKB-KW"/>
</dbReference>
<dbReference type="InterPro" id="IPR043502">
    <property type="entry name" value="DNA/RNA_pol_sf"/>
</dbReference>
<evidence type="ECO:0000256" key="8">
    <source>
        <dbReference type="SAM" id="MobiDB-lite"/>
    </source>
</evidence>
<evidence type="ECO:0000256" key="2">
    <source>
        <dbReference type="ARBA" id="ARBA00022679"/>
    </source>
</evidence>
<organism evidence="11 12">
    <name type="scientific">Frankliniella fusca</name>
    <dbReference type="NCBI Taxonomy" id="407009"/>
    <lineage>
        <taxon>Eukaryota</taxon>
        <taxon>Metazoa</taxon>
        <taxon>Ecdysozoa</taxon>
        <taxon>Arthropoda</taxon>
        <taxon>Hexapoda</taxon>
        <taxon>Insecta</taxon>
        <taxon>Pterygota</taxon>
        <taxon>Neoptera</taxon>
        <taxon>Paraneoptera</taxon>
        <taxon>Thysanoptera</taxon>
        <taxon>Terebrantia</taxon>
        <taxon>Thripoidea</taxon>
        <taxon>Thripidae</taxon>
        <taxon>Frankliniella</taxon>
    </lineage>
</organism>
<dbReference type="CDD" id="cd01647">
    <property type="entry name" value="RT_LTR"/>
    <property type="match status" value="1"/>
</dbReference>
<dbReference type="Pfam" id="PF00665">
    <property type="entry name" value="rve"/>
    <property type="match status" value="1"/>
</dbReference>
<dbReference type="CDD" id="cd09274">
    <property type="entry name" value="RNase_HI_RT_Ty3"/>
    <property type="match status" value="1"/>
</dbReference>
<dbReference type="InterPro" id="IPR036397">
    <property type="entry name" value="RNaseH_sf"/>
</dbReference>
<keyword evidence="12" id="KW-1185">Reference proteome</keyword>
<dbReference type="Proteomes" id="UP001219518">
    <property type="component" value="Unassembled WGS sequence"/>
</dbReference>
<comment type="caution">
    <text evidence="11">The sequence shown here is derived from an EMBL/GenBank/DDBJ whole genome shotgun (WGS) entry which is preliminary data.</text>
</comment>
<dbReference type="FunFam" id="3.10.20.370:FF:000001">
    <property type="entry name" value="Retrovirus-related Pol polyprotein from transposon 17.6-like protein"/>
    <property type="match status" value="1"/>
</dbReference>
<dbReference type="InterPro" id="IPR012337">
    <property type="entry name" value="RNaseH-like_sf"/>
</dbReference>
<dbReference type="InterPro" id="IPR021109">
    <property type="entry name" value="Peptidase_aspartic_dom_sf"/>
</dbReference>
<dbReference type="GO" id="GO:0003964">
    <property type="term" value="F:RNA-directed DNA polymerase activity"/>
    <property type="evidence" value="ECO:0007669"/>
    <property type="project" value="UniProtKB-KW"/>
</dbReference>
<evidence type="ECO:0000313" key="11">
    <source>
        <dbReference type="EMBL" id="KAK3916499.1"/>
    </source>
</evidence>
<dbReference type="InterPro" id="IPR043128">
    <property type="entry name" value="Rev_trsase/Diguanyl_cyclase"/>
</dbReference>
<dbReference type="PROSITE" id="PS50878">
    <property type="entry name" value="RT_POL"/>
    <property type="match status" value="1"/>
</dbReference>
<dbReference type="GO" id="GO:0004519">
    <property type="term" value="F:endonuclease activity"/>
    <property type="evidence" value="ECO:0007669"/>
    <property type="project" value="UniProtKB-KW"/>
</dbReference>
<keyword evidence="7" id="KW-0695">RNA-directed DNA polymerase</keyword>
<name>A0AAE1H814_9NEOP</name>
<dbReference type="InterPro" id="IPR050951">
    <property type="entry name" value="Retrovirus_Pol_polyprotein"/>
</dbReference>
<dbReference type="SUPFAM" id="SSF56672">
    <property type="entry name" value="DNA/RNA polymerases"/>
    <property type="match status" value="1"/>
</dbReference>
<proteinExistence type="predicted"/>
<dbReference type="Gene3D" id="3.10.10.10">
    <property type="entry name" value="HIV Type 1 Reverse Transcriptase, subunit A, domain 1"/>
    <property type="match status" value="1"/>
</dbReference>
<keyword evidence="2" id="KW-0808">Transferase</keyword>
<keyword evidence="4" id="KW-0540">Nuclease</keyword>
<dbReference type="GO" id="GO:0042575">
    <property type="term" value="C:DNA polymerase complex"/>
    <property type="evidence" value="ECO:0007669"/>
    <property type="project" value="UniProtKB-ARBA"/>
</dbReference>
<dbReference type="SUPFAM" id="SSF53098">
    <property type="entry name" value="Ribonuclease H-like"/>
    <property type="match status" value="1"/>
</dbReference>
<dbReference type="Gene3D" id="3.10.20.370">
    <property type="match status" value="1"/>
</dbReference>
<dbReference type="InterPro" id="IPR041588">
    <property type="entry name" value="Integrase_H2C2"/>
</dbReference>
<dbReference type="GO" id="GO:0003676">
    <property type="term" value="F:nucleic acid binding"/>
    <property type="evidence" value="ECO:0007669"/>
    <property type="project" value="InterPro"/>
</dbReference>
<reference evidence="11" key="1">
    <citation type="submission" date="2021-07" db="EMBL/GenBank/DDBJ databases">
        <authorList>
            <person name="Catto M.A."/>
            <person name="Jacobson A."/>
            <person name="Kennedy G."/>
            <person name="Labadie P."/>
            <person name="Hunt B.G."/>
            <person name="Srinivasan R."/>
        </authorList>
    </citation>
    <scope>NUCLEOTIDE SEQUENCE</scope>
    <source>
        <strain evidence="11">PL_HMW_Pooled</strain>
        <tissue evidence="11">Head</tissue>
    </source>
</reference>
<dbReference type="Gene3D" id="1.10.340.70">
    <property type="match status" value="1"/>
</dbReference>
<dbReference type="InterPro" id="IPR041373">
    <property type="entry name" value="RT_RNaseH"/>
</dbReference>
<dbReference type="InterPro" id="IPR001584">
    <property type="entry name" value="Integrase_cat-core"/>
</dbReference>
<evidence type="ECO:0000256" key="7">
    <source>
        <dbReference type="ARBA" id="ARBA00022918"/>
    </source>
</evidence>
<dbReference type="EMBL" id="JAHWGI010000537">
    <property type="protein sequence ID" value="KAK3916499.1"/>
    <property type="molecule type" value="Genomic_DNA"/>
</dbReference>
<feature type="compositionally biased region" description="Basic and acidic residues" evidence="8">
    <location>
        <begin position="1316"/>
        <end position="1325"/>
    </location>
</feature>
<sequence>MIDTGSDVNIMQASSAVTYVAETVTNLKAINDTPVPVLGRTLLELQYGTNKSVEVEFLIAKSDFSLPCEAVLGLEFLDKYGCVIDAGNRRLKSSILGLDAKLVPLKCASYSLYGVSWPSSLAALVNRTTRITRVPTMGYGEILWTRMDCDRGDVPFREFYREYPVMVNQDEVVQGRTERNFWAYTDAPQGKDFGCFAAYEQSMSPCFLANALVRVTEDNLVPVHAINLTDDDWTFRSGTVVAMLQRVSCLSPEGDASSVPPAPGSVQPSLRADPSVSSPRGGRHTPPSPRQCTASSRAPARTKGSLAADTIRQELAKVQLTHLPRAERETFFALLKRYSKVFDIESMGGSPSFVARIRPQTSEPIFTAQFRLPVPQRDFLCKEIPKLIKQNLLEYTESVYNSPVLAVKKPRPEHEHDYRMVVDFRKLNKTLVGTMYAAIPRIDEILDSLQGATVFSSLDLRSSFHLLRVHPDDRKYLAFTPPCPDIPRVQYTACPMGLLTSSFHLVLHLQRLLFGLLGTFCQVYLDDILIYSPDIKSHYKHLESVLKRLHDDNMRLSAHKCEIAKSSLRYLGFILSADGILPDPEKTSALRRIKTIRTVKELRSFLGLVQFYSAHVPGLWQAAYPLQRNLRKDAPWEWGDQQEAALHYIIRVLTESPIMLHYPDFSKPFRLTCDASATGAAAILSQLDKEEKERVVAYWSKAFYTAQRNYSAIEMELTAVVWGIKHFSHYLLSSPGGFDLYTDHKSLLFLHSLKNPSPKLFRYAAYLSTLNFRVHHIPGRTNPADFLSRVIMSLTYQDKGLKPEWVPYFYDHHMLSEAQHKDAFCSEIFADLTGPAPTSASLRNYSITSRGLLVKCGSPTPKIVVPYALRSRVLYFGHDLSGHYQIDRTLDLIRRHFFFPNMRQYACEYIRSCETCLKFNRGLPRPAPLHQFPIASRPFERVSVDLCGPYIKDHNNMVYMLVYMCDFSKFAIISPLEDKTSTRIAAALVKTAFGPFGFPRVLLSDCDPSLIGSTLKRVCDLMQIKQLHTTPFYPQGNSVNERSHKTLNRLLAILVQQDPYTWSDWLPVANFIYNNMIHSSTQETPFYLVHLRDANVSADLLQPHRVFYDTGDDYIQNTLHKIDVVTKLAVQHLAASAERRARAFNKKSRPHNIKPGDKVFLWDDLPPRHMSRKLLPFYKGPFRVLSMPGPVTARIQWIYPPRARDVEPRIVHVNKLRFAPDLDPLGQPLDITDFVDTQAPLPARGPATDSVEPHAAPPSVAAEPSPTLPAPAASAEPHADLPPAIAEPARPGPAVPTDAPRPQLPSTFGARRRARRQVEPSDRQLRSHGPIT</sequence>
<dbReference type="Gene3D" id="3.30.420.10">
    <property type="entry name" value="Ribonuclease H-like superfamily/Ribonuclease H"/>
    <property type="match status" value="1"/>
</dbReference>
<reference evidence="11" key="2">
    <citation type="journal article" date="2023" name="BMC Genomics">
        <title>Pest status, molecular evolution, and epigenetic factors derived from the genome assembly of Frankliniella fusca, a thysanopteran phytovirus vector.</title>
        <authorList>
            <person name="Catto M.A."/>
            <person name="Labadie P.E."/>
            <person name="Jacobson A.L."/>
            <person name="Kennedy G.G."/>
            <person name="Srinivasan R."/>
            <person name="Hunt B.G."/>
        </authorList>
    </citation>
    <scope>NUCLEOTIDE SEQUENCE</scope>
    <source>
        <strain evidence="11">PL_HMW_Pooled</strain>
    </source>
</reference>
<evidence type="ECO:0000256" key="3">
    <source>
        <dbReference type="ARBA" id="ARBA00022695"/>
    </source>
</evidence>
<dbReference type="FunFam" id="3.30.70.270:FF:000020">
    <property type="entry name" value="Transposon Tf2-6 polyprotein-like Protein"/>
    <property type="match status" value="1"/>
</dbReference>
<evidence type="ECO:0000313" key="12">
    <source>
        <dbReference type="Proteomes" id="UP001219518"/>
    </source>
</evidence>
<keyword evidence="6" id="KW-0378">Hydrolase</keyword>
<dbReference type="PANTHER" id="PTHR37984">
    <property type="entry name" value="PROTEIN CBG26694"/>
    <property type="match status" value="1"/>
</dbReference>
<feature type="domain" description="Integrase catalytic" evidence="10">
    <location>
        <begin position="934"/>
        <end position="1093"/>
    </location>
</feature>
<dbReference type="Gene3D" id="3.30.70.270">
    <property type="match status" value="2"/>
</dbReference>
<gene>
    <name evidence="11" type="ORF">KUF71_006270</name>
</gene>
<evidence type="ECO:0000256" key="1">
    <source>
        <dbReference type="ARBA" id="ARBA00012493"/>
    </source>
</evidence>
<feature type="domain" description="Reverse transcriptase" evidence="9">
    <location>
        <begin position="388"/>
        <end position="575"/>
    </location>
</feature>
<dbReference type="Gene3D" id="2.40.70.10">
    <property type="entry name" value="Acid Proteases"/>
    <property type="match status" value="1"/>
</dbReference>
<evidence type="ECO:0000256" key="6">
    <source>
        <dbReference type="ARBA" id="ARBA00022801"/>
    </source>
</evidence>
<evidence type="ECO:0000256" key="5">
    <source>
        <dbReference type="ARBA" id="ARBA00022759"/>
    </source>
</evidence>
<dbReference type="InterPro" id="IPR000477">
    <property type="entry name" value="RT_dom"/>
</dbReference>
<protein>
    <recommendedName>
        <fullName evidence="1">RNA-directed DNA polymerase</fullName>
        <ecNumber evidence="1">2.7.7.49</ecNumber>
    </recommendedName>
</protein>
<feature type="compositionally biased region" description="Low complexity" evidence="8">
    <location>
        <begin position="1253"/>
        <end position="1276"/>
    </location>
</feature>
<feature type="region of interest" description="Disordered" evidence="8">
    <location>
        <begin position="252"/>
        <end position="306"/>
    </location>
</feature>
<feature type="region of interest" description="Disordered" evidence="8">
    <location>
        <begin position="1238"/>
        <end position="1332"/>
    </location>
</feature>
<evidence type="ECO:0000259" key="10">
    <source>
        <dbReference type="PROSITE" id="PS50994"/>
    </source>
</evidence>
<keyword evidence="3" id="KW-0548">Nucleotidyltransferase</keyword>
<keyword evidence="5" id="KW-0255">Endonuclease</keyword>